<keyword evidence="3" id="KW-1185">Reference proteome</keyword>
<evidence type="ECO:0000313" key="2">
    <source>
        <dbReference type="EMBL" id="KAG0645782.1"/>
    </source>
</evidence>
<dbReference type="OrthoDB" id="419616at2759"/>
<reference evidence="2" key="1">
    <citation type="submission" date="2019-07" db="EMBL/GenBank/DDBJ databases">
        <title>Hyphodiscus hymeniophilus genome sequencing and assembly.</title>
        <authorList>
            <person name="Kramer G."/>
            <person name="Nodwell J."/>
        </authorList>
    </citation>
    <scope>NUCLEOTIDE SEQUENCE</scope>
    <source>
        <strain evidence="2">ATCC 34498</strain>
    </source>
</reference>
<evidence type="ECO:0000313" key="3">
    <source>
        <dbReference type="Proteomes" id="UP000785200"/>
    </source>
</evidence>
<organism evidence="2 3">
    <name type="scientific">Hyphodiscus hymeniophilus</name>
    <dbReference type="NCBI Taxonomy" id="353542"/>
    <lineage>
        <taxon>Eukaryota</taxon>
        <taxon>Fungi</taxon>
        <taxon>Dikarya</taxon>
        <taxon>Ascomycota</taxon>
        <taxon>Pezizomycotina</taxon>
        <taxon>Leotiomycetes</taxon>
        <taxon>Helotiales</taxon>
        <taxon>Hyphodiscaceae</taxon>
        <taxon>Hyphodiscus</taxon>
    </lineage>
</organism>
<name>A0A9P6VCH8_9HELO</name>
<keyword evidence="1" id="KW-1133">Transmembrane helix</keyword>
<dbReference type="AlphaFoldDB" id="A0A9P6VCH8"/>
<comment type="caution">
    <text evidence="2">The sequence shown here is derived from an EMBL/GenBank/DDBJ whole genome shotgun (WGS) entry which is preliminary data.</text>
</comment>
<feature type="transmembrane region" description="Helical" evidence="1">
    <location>
        <begin position="98"/>
        <end position="118"/>
    </location>
</feature>
<protein>
    <submittedName>
        <fullName evidence="2">Efflux pump azaK</fullName>
    </submittedName>
</protein>
<gene>
    <name evidence="2" type="ORF">D0Z07_7936</name>
</gene>
<sequence>MDITFPASITTSLWHWRTLTRLFNCLADNVRDLSFECCFTSTRLEGGVLDRSGVSMAFSKLPLSSSVPHQFEPQYTGVQLALNDIAPTHATLGPLNGIALALISGIRSFAPALFSSIFATGVRMRILDGLFIWVILVILALTYTVAIRWLPERAEGKVKSEANGGSS</sequence>
<proteinExistence type="predicted"/>
<keyword evidence="1" id="KW-0812">Transmembrane</keyword>
<dbReference type="Proteomes" id="UP000785200">
    <property type="component" value="Unassembled WGS sequence"/>
</dbReference>
<feature type="transmembrane region" description="Helical" evidence="1">
    <location>
        <begin position="130"/>
        <end position="150"/>
    </location>
</feature>
<accession>A0A9P6VCH8</accession>
<evidence type="ECO:0000256" key="1">
    <source>
        <dbReference type="SAM" id="Phobius"/>
    </source>
</evidence>
<dbReference type="EMBL" id="VNKQ01000017">
    <property type="protein sequence ID" value="KAG0645782.1"/>
    <property type="molecule type" value="Genomic_DNA"/>
</dbReference>
<keyword evidence="1" id="KW-0472">Membrane</keyword>